<dbReference type="AlphaFoldDB" id="A5CZE0"/>
<reference evidence="2" key="1">
    <citation type="journal article" date="2008" name="Genome Res.">
        <title>The genome of Pelotomaculum thermopropionicum reveals niche-associated evolution in anaerobic microbiota.</title>
        <authorList>
            <person name="Kosaka T."/>
            <person name="Kato S."/>
            <person name="Shimoyama T."/>
            <person name="Ishii S."/>
            <person name="Abe T."/>
            <person name="Watanabe K."/>
        </authorList>
    </citation>
    <scope>NUCLEOTIDE SEQUENCE [LARGE SCALE GENOMIC DNA]</scope>
    <source>
        <strain evidence="2">DSM 13744 / JCM 10971 / SI</strain>
    </source>
</reference>
<accession>A5CZE0</accession>
<name>A5CZE0_PELTS</name>
<dbReference type="HOGENOM" id="CLU_911690_0_0_9"/>
<dbReference type="EMBL" id="AP009389">
    <property type="protein sequence ID" value="BAF60636.1"/>
    <property type="molecule type" value="Genomic_DNA"/>
</dbReference>
<protein>
    <submittedName>
        <fullName evidence="1">Uncharacterized protein</fullName>
    </submittedName>
</protein>
<evidence type="ECO:0000313" key="1">
    <source>
        <dbReference type="EMBL" id="BAF60636.1"/>
    </source>
</evidence>
<gene>
    <name evidence="1" type="ordered locus">PTH_2454</name>
</gene>
<proteinExistence type="predicted"/>
<keyword evidence="2" id="KW-1185">Reference proteome</keyword>
<dbReference type="KEGG" id="pth:PTH_2454"/>
<dbReference type="Proteomes" id="UP000006556">
    <property type="component" value="Chromosome"/>
</dbReference>
<sequence length="305" mass="33341">MFASPAFSTIITEFPAFLPAVSLTKIPPSSRESRPDESPAPPSSRFYSHFISYPQDHVQHLLHVRKHSHDGLQRLLAVLGGVSLNVAPAMPDVSFIAVQLAQGTGDDFRHSFLVGVLAAFEAAGFHLVVYGVGQLMEKGFRVVGVEHDFFCEMVKVAVIPSDKGPVPDILRKPAGHFEQRRRHRRFVSRQGVALRVLQSEYRDAPEADYDRPLFGDFPLFAGVRIGFNPAHGFLPGHGSQDVESFSALFHPAAHLLPLFESPRVLCAGQQHEQPVAQAPPVAWPGVALDYRPGDGGGQVAALEHI</sequence>
<evidence type="ECO:0000313" key="2">
    <source>
        <dbReference type="Proteomes" id="UP000006556"/>
    </source>
</evidence>
<organism evidence="1 2">
    <name type="scientific">Pelotomaculum thermopropionicum (strain DSM 13744 / JCM 10971 / SI)</name>
    <dbReference type="NCBI Taxonomy" id="370438"/>
    <lineage>
        <taxon>Bacteria</taxon>
        <taxon>Bacillati</taxon>
        <taxon>Bacillota</taxon>
        <taxon>Clostridia</taxon>
        <taxon>Eubacteriales</taxon>
        <taxon>Desulfotomaculaceae</taxon>
        <taxon>Pelotomaculum</taxon>
    </lineage>
</organism>